<evidence type="ECO:0000256" key="1">
    <source>
        <dbReference type="SAM" id="Phobius"/>
    </source>
</evidence>
<feature type="transmembrane region" description="Helical" evidence="1">
    <location>
        <begin position="46"/>
        <end position="66"/>
    </location>
</feature>
<evidence type="ECO:0000313" key="3">
    <source>
        <dbReference type="Proteomes" id="UP000194000"/>
    </source>
</evidence>
<keyword evidence="1" id="KW-1133">Transmembrane helix</keyword>
<keyword evidence="3" id="KW-1185">Reference proteome</keyword>
<comment type="caution">
    <text evidence="2">The sequence shown here is derived from an EMBL/GenBank/DDBJ whole genome shotgun (WGS) entry which is preliminary data.</text>
</comment>
<dbReference type="OrthoDB" id="5019088at2"/>
<keyword evidence="1" id="KW-0812">Transmembrane</keyword>
<protein>
    <submittedName>
        <fullName evidence="2">Uncharacterized protein</fullName>
    </submittedName>
</protein>
<dbReference type="EMBL" id="LQOW01000028">
    <property type="protein sequence ID" value="ORV58031.1"/>
    <property type="molecule type" value="Genomic_DNA"/>
</dbReference>
<evidence type="ECO:0000313" key="2">
    <source>
        <dbReference type="EMBL" id="ORV58031.1"/>
    </source>
</evidence>
<dbReference type="RefSeq" id="WP_085199361.1">
    <property type="nucleotide sequence ID" value="NZ_JACKVI010000014.1"/>
</dbReference>
<name>A0A1X1UMM7_9MYCO</name>
<reference evidence="2 3" key="1">
    <citation type="submission" date="2016-01" db="EMBL/GenBank/DDBJ databases">
        <title>The new phylogeny of the genus Mycobacterium.</title>
        <authorList>
            <person name="Tarcisio F."/>
            <person name="Conor M."/>
            <person name="Antonella G."/>
            <person name="Elisabetta G."/>
            <person name="Giulia F.S."/>
            <person name="Sara T."/>
            <person name="Anna F."/>
            <person name="Clotilde B."/>
            <person name="Roberto B."/>
            <person name="Veronica D.S."/>
            <person name="Fabio R."/>
            <person name="Monica P."/>
            <person name="Olivier J."/>
            <person name="Enrico T."/>
            <person name="Nicola S."/>
        </authorList>
    </citation>
    <scope>NUCLEOTIDE SEQUENCE [LARGE SCALE GENOMIC DNA]</scope>
    <source>
        <strain evidence="2 3">DSM 45731</strain>
    </source>
</reference>
<proteinExistence type="predicted"/>
<gene>
    <name evidence="2" type="ORF">AWC06_22230</name>
</gene>
<keyword evidence="1" id="KW-0472">Membrane</keyword>
<organism evidence="2 3">
    <name type="scientific">Mycobacterium fragae</name>
    <dbReference type="NCBI Taxonomy" id="1260918"/>
    <lineage>
        <taxon>Bacteria</taxon>
        <taxon>Bacillati</taxon>
        <taxon>Actinomycetota</taxon>
        <taxon>Actinomycetes</taxon>
        <taxon>Mycobacteriales</taxon>
        <taxon>Mycobacteriaceae</taxon>
        <taxon>Mycobacterium</taxon>
    </lineage>
</organism>
<sequence>MRERWKRNVGWLAIVFAAVALALLVIVCLQAAMLHSKGWRILMGSLPEYLAAFGSLSTLGVLALAVDEWRRDQRERRDQLANQARLIIVESVPRAEMVPPANQAPVRPDGKPEYRYVVIRNRSQEPIFNVRIPDGSHLETKEKMPWITSVAEVRAQSEDGSFYSPTPTIVHRHVPDLIPVLAPGQATFQLHLATVPRDQQPTEYVFFTFTDARGTKWQRMGSRQPERLLD</sequence>
<feature type="transmembrane region" description="Helical" evidence="1">
    <location>
        <begin position="12"/>
        <end position="34"/>
    </location>
</feature>
<accession>A0A1X1UMM7</accession>
<dbReference type="Proteomes" id="UP000194000">
    <property type="component" value="Unassembled WGS sequence"/>
</dbReference>
<dbReference type="AlphaFoldDB" id="A0A1X1UMM7"/>